<organism evidence="1 2">
    <name type="scientific">Chitinophaga jiangningensis</name>
    <dbReference type="NCBI Taxonomy" id="1419482"/>
    <lineage>
        <taxon>Bacteria</taxon>
        <taxon>Pseudomonadati</taxon>
        <taxon>Bacteroidota</taxon>
        <taxon>Chitinophagia</taxon>
        <taxon>Chitinophagales</taxon>
        <taxon>Chitinophagaceae</taxon>
        <taxon>Chitinophaga</taxon>
    </lineage>
</organism>
<accession>A0A1M7MXH7</accession>
<reference evidence="1 2" key="1">
    <citation type="submission" date="2016-11" db="EMBL/GenBank/DDBJ databases">
        <authorList>
            <person name="Jaros S."/>
            <person name="Januszkiewicz K."/>
            <person name="Wedrychowicz H."/>
        </authorList>
    </citation>
    <scope>NUCLEOTIDE SEQUENCE [LARGE SCALE GENOMIC DNA]</scope>
    <source>
        <strain evidence="1 2">DSM 27406</strain>
    </source>
</reference>
<proteinExistence type="predicted"/>
<keyword evidence="2" id="KW-1185">Reference proteome</keyword>
<name>A0A1M7MXH7_9BACT</name>
<protein>
    <submittedName>
        <fullName evidence="1">Uncharacterized protein</fullName>
    </submittedName>
</protein>
<dbReference type="EMBL" id="FRBL01000015">
    <property type="protein sequence ID" value="SHM95738.1"/>
    <property type="molecule type" value="Genomic_DNA"/>
</dbReference>
<evidence type="ECO:0000313" key="1">
    <source>
        <dbReference type="EMBL" id="SHM95738.1"/>
    </source>
</evidence>
<evidence type="ECO:0000313" key="2">
    <source>
        <dbReference type="Proteomes" id="UP000184420"/>
    </source>
</evidence>
<gene>
    <name evidence="1" type="ORF">SAMN05444266_11550</name>
</gene>
<sequence length="357" mass="41641">MNNYNGGKPLKYQSMAIERKILLHSKGKDYPVETSLIHDDLKNYIWRHARVYVDRDEHGWVMEQKLDIFGICISKDMHCLPAGSILKLESYLPILAVNQSTHYLVETAEGHTVAVGDSSSSSVGLYRVTKGVNTAIVEGGVAEIFYITIWPKYIDRLCKMFPEMRRFKRWMDFNTTSRVHDRNISMNHIRETAKRRMLDCQDLRPFGIKYIHRNAINFMCNFMNELVEGSGEEISQLERDYAQEIAEAINSNLGVFDIESYLAARFNKNFQDLNDHFQAVMHCTIHHYLKMERMDWAYMQLLTTIEEEETIASMCGYLPCINPDGSVSTADTSFERFKKDFREYYRLSVMDVRTEHN</sequence>
<dbReference type="Proteomes" id="UP000184420">
    <property type="component" value="Unassembled WGS sequence"/>
</dbReference>
<dbReference type="AlphaFoldDB" id="A0A1M7MXH7"/>